<dbReference type="CDD" id="cd06354">
    <property type="entry name" value="PBP1_PrnA-like"/>
    <property type="match status" value="1"/>
</dbReference>
<dbReference type="Pfam" id="PF02608">
    <property type="entry name" value="Bmp"/>
    <property type="match status" value="1"/>
</dbReference>
<evidence type="ECO:0000256" key="6">
    <source>
        <dbReference type="ARBA" id="ARBA00023288"/>
    </source>
</evidence>
<evidence type="ECO:0000256" key="5">
    <source>
        <dbReference type="ARBA" id="ARBA00023136"/>
    </source>
</evidence>
<dbReference type="PANTHER" id="PTHR34296">
    <property type="entry name" value="TRANSCRIPTIONAL ACTIVATOR PROTEIN MED"/>
    <property type="match status" value="1"/>
</dbReference>
<sequence length="337" mass="35396">MVLAGVALVTASCGRVPGTGATIETDYAKSLRVGLAYDIGGRGDQSFNDAAADGLDEVRRSLGLLQIKEFEAQPGEPLSSKQQRLQTLAENGYSPVIAVGYAYSDAVRTVAPRYPHTKFAIIDDRAASGPNVANLLFAEEQGSFLVGAAAAMKSKTGDVGFVGGVQSPLIKKFEAGYRQGVKYMNPKAKVRVAYLTRPPDLTGFDNPAKARQAAKAMYDGGADVVYQAAGASGAGVFQAAKDAGRWAIGVDSDQAKTADPAVRDLILTSMIKRVDVAVYDYIAALMDGTVASGPSVYDLKLGGVDYSSTGGHIKDIQPKLEQLKQEIIIGKIKVSPG</sequence>
<dbReference type="EMBL" id="JAFCNB010000006">
    <property type="protein sequence ID" value="MBP2704755.1"/>
    <property type="molecule type" value="Genomic_DNA"/>
</dbReference>
<dbReference type="SUPFAM" id="SSF53822">
    <property type="entry name" value="Periplasmic binding protein-like I"/>
    <property type="match status" value="1"/>
</dbReference>
<keyword evidence="9" id="KW-1185">Reference proteome</keyword>
<evidence type="ECO:0000256" key="1">
    <source>
        <dbReference type="ARBA" id="ARBA00004193"/>
    </source>
</evidence>
<evidence type="ECO:0000256" key="3">
    <source>
        <dbReference type="ARBA" id="ARBA00022475"/>
    </source>
</evidence>
<evidence type="ECO:0000256" key="4">
    <source>
        <dbReference type="ARBA" id="ARBA00022729"/>
    </source>
</evidence>
<dbReference type="Proteomes" id="UP000674234">
    <property type="component" value="Unassembled WGS sequence"/>
</dbReference>
<evidence type="ECO:0000259" key="7">
    <source>
        <dbReference type="Pfam" id="PF02608"/>
    </source>
</evidence>
<dbReference type="PANTHER" id="PTHR34296:SF2">
    <property type="entry name" value="ABC TRANSPORTER GUANOSINE-BINDING PROTEIN NUPN"/>
    <property type="match status" value="1"/>
</dbReference>
<dbReference type="AlphaFoldDB" id="A0A941AI34"/>
<comment type="subcellular location">
    <subcellularLocation>
        <location evidence="1">Cell membrane</location>
        <topology evidence="1">Lipid-anchor</topology>
    </subcellularLocation>
</comment>
<organism evidence="8 9">
    <name type="scientific">Microbispora oryzae</name>
    <dbReference type="NCBI Taxonomy" id="2806554"/>
    <lineage>
        <taxon>Bacteria</taxon>
        <taxon>Bacillati</taxon>
        <taxon>Actinomycetota</taxon>
        <taxon>Actinomycetes</taxon>
        <taxon>Streptosporangiales</taxon>
        <taxon>Streptosporangiaceae</taxon>
        <taxon>Microbispora</taxon>
    </lineage>
</organism>
<dbReference type="InterPro" id="IPR050957">
    <property type="entry name" value="BMP_lipoprotein"/>
</dbReference>
<keyword evidence="5" id="KW-0472">Membrane</keyword>
<dbReference type="InterPro" id="IPR003760">
    <property type="entry name" value="PnrA-like"/>
</dbReference>
<comment type="similarity">
    <text evidence="2">Belongs to the BMP lipoprotein family.</text>
</comment>
<name>A0A941AI34_9ACTN</name>
<evidence type="ECO:0000313" key="9">
    <source>
        <dbReference type="Proteomes" id="UP000674234"/>
    </source>
</evidence>
<dbReference type="Gene3D" id="3.40.50.2300">
    <property type="match status" value="2"/>
</dbReference>
<protein>
    <submittedName>
        <fullName evidence="8">BMP family ABC transporter substrate-binding protein</fullName>
    </submittedName>
</protein>
<keyword evidence="6" id="KW-0449">Lipoprotein</keyword>
<gene>
    <name evidence="8" type="ORF">JOL79_13115</name>
</gene>
<dbReference type="GO" id="GO:0005886">
    <property type="term" value="C:plasma membrane"/>
    <property type="evidence" value="ECO:0007669"/>
    <property type="project" value="UniProtKB-SubCell"/>
</dbReference>
<accession>A0A941AI34</accession>
<feature type="domain" description="ABC transporter substrate-binding protein PnrA-like" evidence="7">
    <location>
        <begin position="39"/>
        <end position="334"/>
    </location>
</feature>
<evidence type="ECO:0000256" key="2">
    <source>
        <dbReference type="ARBA" id="ARBA00008610"/>
    </source>
</evidence>
<reference evidence="8" key="1">
    <citation type="submission" date="2021-02" db="EMBL/GenBank/DDBJ databases">
        <title>Draft genome sequence of Microbispora sp. RL4-1S isolated from rice leaves in Thailand.</title>
        <authorList>
            <person name="Muangham S."/>
            <person name="Duangmal K."/>
        </authorList>
    </citation>
    <scope>NUCLEOTIDE SEQUENCE</scope>
    <source>
        <strain evidence="8">RL4-1S</strain>
    </source>
</reference>
<evidence type="ECO:0000313" key="8">
    <source>
        <dbReference type="EMBL" id="MBP2704755.1"/>
    </source>
</evidence>
<comment type="caution">
    <text evidence="8">The sequence shown here is derived from an EMBL/GenBank/DDBJ whole genome shotgun (WGS) entry which is preliminary data.</text>
</comment>
<keyword evidence="3" id="KW-1003">Cell membrane</keyword>
<keyword evidence="4" id="KW-0732">Signal</keyword>
<proteinExistence type="inferred from homology"/>
<dbReference type="InterPro" id="IPR028082">
    <property type="entry name" value="Peripla_BP_I"/>
</dbReference>